<protein>
    <submittedName>
        <fullName evidence="5">Uncharacterized protein LOC117639691</fullName>
    </submittedName>
</protein>
<gene>
    <name evidence="5" type="primary">LOC117639691</name>
</gene>
<evidence type="ECO:0000256" key="3">
    <source>
        <dbReference type="SAM" id="SignalP"/>
    </source>
</evidence>
<dbReference type="InParanoid" id="A0A6P8Y638"/>
<dbReference type="PROSITE" id="PS01209">
    <property type="entry name" value="LDLRA_1"/>
    <property type="match status" value="1"/>
</dbReference>
<dbReference type="KEGG" id="tpal:117639691"/>
<dbReference type="GeneID" id="117639691"/>
<dbReference type="CDD" id="cd00112">
    <property type="entry name" value="LDLa"/>
    <property type="match status" value="1"/>
</dbReference>
<keyword evidence="3" id="KW-0732">Signal</keyword>
<accession>A0A6P8Y638</accession>
<dbReference type="SUPFAM" id="SSF57424">
    <property type="entry name" value="LDL receptor-like module"/>
    <property type="match status" value="1"/>
</dbReference>
<organism evidence="5">
    <name type="scientific">Thrips palmi</name>
    <name type="common">Melon thrips</name>
    <dbReference type="NCBI Taxonomy" id="161013"/>
    <lineage>
        <taxon>Eukaryota</taxon>
        <taxon>Metazoa</taxon>
        <taxon>Ecdysozoa</taxon>
        <taxon>Arthropoda</taxon>
        <taxon>Hexapoda</taxon>
        <taxon>Insecta</taxon>
        <taxon>Pterygota</taxon>
        <taxon>Neoptera</taxon>
        <taxon>Paraneoptera</taxon>
        <taxon>Thysanoptera</taxon>
        <taxon>Terebrantia</taxon>
        <taxon>Thripoidea</taxon>
        <taxon>Thripidae</taxon>
        <taxon>Thrips</taxon>
    </lineage>
</organism>
<dbReference type="Proteomes" id="UP000515158">
    <property type="component" value="Unplaced"/>
</dbReference>
<sequence>MQKVLILVALLGVAAAFKTANSGCGFECKDGDCVDLNKRCNGRDDCSNGRDEESALCDALPTVALPVNTTVTARVQHGAHSGVLLLLCGKSCTKVWLVGTGEEGELRHWTWMCDAHGGKCSKVQSASVTTGFGHGEIELVVQHRANELAVWRKDHPADVVTAAVDPTKSASRPSTLRIRPHTWEQDMPVQFSDATVA</sequence>
<dbReference type="Pfam" id="PF00057">
    <property type="entry name" value="Ldl_recept_a"/>
    <property type="match status" value="1"/>
</dbReference>
<feature type="signal peptide" evidence="3">
    <location>
        <begin position="1"/>
        <end position="16"/>
    </location>
</feature>
<comment type="caution">
    <text evidence="2">Lacks conserved residue(s) required for the propagation of feature annotation.</text>
</comment>
<dbReference type="InterPro" id="IPR036055">
    <property type="entry name" value="LDL_receptor-like_sf"/>
</dbReference>
<keyword evidence="4" id="KW-1185">Reference proteome</keyword>
<dbReference type="SMART" id="SM00192">
    <property type="entry name" value="LDLa"/>
    <property type="match status" value="1"/>
</dbReference>
<evidence type="ECO:0000313" key="5">
    <source>
        <dbReference type="RefSeq" id="XP_034231461.1"/>
    </source>
</evidence>
<dbReference type="InterPro" id="IPR002172">
    <property type="entry name" value="LDrepeatLR_classA_rpt"/>
</dbReference>
<feature type="disulfide bond" evidence="2">
    <location>
        <begin position="28"/>
        <end position="46"/>
    </location>
</feature>
<evidence type="ECO:0000256" key="1">
    <source>
        <dbReference type="ARBA" id="ARBA00023157"/>
    </source>
</evidence>
<evidence type="ECO:0000313" key="4">
    <source>
        <dbReference type="Proteomes" id="UP000515158"/>
    </source>
</evidence>
<dbReference type="InterPro" id="IPR023415">
    <property type="entry name" value="LDLR_class-A_CS"/>
</dbReference>
<dbReference type="PROSITE" id="PS50068">
    <property type="entry name" value="LDLRA_2"/>
    <property type="match status" value="1"/>
</dbReference>
<keyword evidence="1 2" id="KW-1015">Disulfide bond</keyword>
<dbReference type="Gene3D" id="4.10.400.10">
    <property type="entry name" value="Low-density Lipoprotein Receptor"/>
    <property type="match status" value="1"/>
</dbReference>
<dbReference type="RefSeq" id="XP_034231461.1">
    <property type="nucleotide sequence ID" value="XM_034375570.1"/>
</dbReference>
<proteinExistence type="predicted"/>
<dbReference type="OrthoDB" id="19606at2759"/>
<feature type="chain" id="PRO_5027952961" evidence="3">
    <location>
        <begin position="17"/>
        <end position="197"/>
    </location>
</feature>
<evidence type="ECO:0000256" key="2">
    <source>
        <dbReference type="PROSITE-ProRule" id="PRU00124"/>
    </source>
</evidence>
<name>A0A6P8Y638_THRPL</name>
<reference evidence="5" key="1">
    <citation type="submission" date="2025-08" db="UniProtKB">
        <authorList>
            <consortium name="RefSeq"/>
        </authorList>
    </citation>
    <scope>IDENTIFICATION</scope>
    <source>
        <tissue evidence="5">Total insect</tissue>
    </source>
</reference>
<dbReference type="AlphaFoldDB" id="A0A6P8Y638"/>